<protein>
    <submittedName>
        <fullName evidence="1">Uncharacterized protein</fullName>
    </submittedName>
</protein>
<accession>A0A0V0ZYZ0</accession>
<dbReference type="Proteomes" id="UP000054783">
    <property type="component" value="Unassembled WGS sequence"/>
</dbReference>
<keyword evidence="2" id="KW-1185">Reference proteome</keyword>
<feature type="non-terminal residue" evidence="1">
    <location>
        <position position="87"/>
    </location>
</feature>
<feature type="non-terminal residue" evidence="1">
    <location>
        <position position="1"/>
    </location>
</feature>
<gene>
    <name evidence="1" type="ORF">T12_13675</name>
</gene>
<dbReference type="AlphaFoldDB" id="A0A0V0ZYZ0"/>
<proteinExistence type="predicted"/>
<dbReference type="EMBL" id="JYDQ01000060">
    <property type="protein sequence ID" value="KRY17516.1"/>
    <property type="molecule type" value="Genomic_DNA"/>
</dbReference>
<comment type="caution">
    <text evidence="1">The sequence shown here is derived from an EMBL/GenBank/DDBJ whole genome shotgun (WGS) entry which is preliminary data.</text>
</comment>
<dbReference type="OrthoDB" id="10356050at2759"/>
<sequence length="87" mass="9816">LNFKMVLIGRIEQCISPVHTVLRHRLEFILKEKFQCTKTGFQRCAMQISIAIKGALSSIRAHSFRCAMQITIVIKGALSSVRAHSFV</sequence>
<evidence type="ECO:0000313" key="1">
    <source>
        <dbReference type="EMBL" id="KRY17516.1"/>
    </source>
</evidence>
<organism evidence="1 2">
    <name type="scientific">Trichinella patagoniensis</name>
    <dbReference type="NCBI Taxonomy" id="990121"/>
    <lineage>
        <taxon>Eukaryota</taxon>
        <taxon>Metazoa</taxon>
        <taxon>Ecdysozoa</taxon>
        <taxon>Nematoda</taxon>
        <taxon>Enoplea</taxon>
        <taxon>Dorylaimia</taxon>
        <taxon>Trichinellida</taxon>
        <taxon>Trichinellidae</taxon>
        <taxon>Trichinella</taxon>
    </lineage>
</organism>
<name>A0A0V0ZYZ0_9BILA</name>
<reference evidence="1 2" key="1">
    <citation type="submission" date="2015-01" db="EMBL/GenBank/DDBJ databases">
        <title>Evolution of Trichinella species and genotypes.</title>
        <authorList>
            <person name="Korhonen P.K."/>
            <person name="Edoardo P."/>
            <person name="Giuseppe L.R."/>
            <person name="Gasser R.B."/>
        </authorList>
    </citation>
    <scope>NUCLEOTIDE SEQUENCE [LARGE SCALE GENOMIC DNA]</scope>
    <source>
        <strain evidence="1">ISS2496</strain>
    </source>
</reference>
<evidence type="ECO:0000313" key="2">
    <source>
        <dbReference type="Proteomes" id="UP000054783"/>
    </source>
</evidence>